<gene>
    <name evidence="2" type="ORF">ACFSX4_01730</name>
</gene>
<dbReference type="InterPro" id="IPR016181">
    <property type="entry name" value="Acyl_CoA_acyltransferase"/>
</dbReference>
<dbReference type="EMBL" id="JBHUOQ010000001">
    <property type="protein sequence ID" value="MFD2829168.1"/>
    <property type="molecule type" value="Genomic_DNA"/>
</dbReference>
<dbReference type="PANTHER" id="PTHR43441:SF12">
    <property type="entry name" value="RIBOSOMAL N-ACETYLTRANSFERASE YDAF-RELATED"/>
    <property type="match status" value="1"/>
</dbReference>
<dbReference type="Pfam" id="PF13302">
    <property type="entry name" value="Acetyltransf_3"/>
    <property type="match status" value="1"/>
</dbReference>
<dbReference type="GO" id="GO:0016746">
    <property type="term" value="F:acyltransferase activity"/>
    <property type="evidence" value="ECO:0007669"/>
    <property type="project" value="UniProtKB-KW"/>
</dbReference>
<dbReference type="InterPro" id="IPR051908">
    <property type="entry name" value="Ribosomal_N-acetyltransferase"/>
</dbReference>
<dbReference type="InterPro" id="IPR000182">
    <property type="entry name" value="GNAT_dom"/>
</dbReference>
<evidence type="ECO:0000259" key="1">
    <source>
        <dbReference type="PROSITE" id="PS51186"/>
    </source>
</evidence>
<reference evidence="3" key="1">
    <citation type="journal article" date="2019" name="Int. J. Syst. Evol. Microbiol.">
        <title>The Global Catalogue of Microorganisms (GCM) 10K type strain sequencing project: providing services to taxonomists for standard genome sequencing and annotation.</title>
        <authorList>
            <consortium name="The Broad Institute Genomics Platform"/>
            <consortium name="The Broad Institute Genome Sequencing Center for Infectious Disease"/>
            <person name="Wu L."/>
            <person name="Ma J."/>
        </authorList>
    </citation>
    <scope>NUCLEOTIDE SEQUENCE [LARGE SCALE GENOMIC DNA]</scope>
    <source>
        <strain evidence="3">KCTC 33575</strain>
    </source>
</reference>
<dbReference type="PROSITE" id="PS51186">
    <property type="entry name" value="GNAT"/>
    <property type="match status" value="1"/>
</dbReference>
<accession>A0ABW5WVA6</accession>
<keyword evidence="2" id="KW-0012">Acyltransferase</keyword>
<keyword evidence="3" id="KW-1185">Reference proteome</keyword>
<dbReference type="EC" id="2.3.-.-" evidence="2"/>
<dbReference type="Gene3D" id="3.40.630.30">
    <property type="match status" value="1"/>
</dbReference>
<keyword evidence="2" id="KW-0808">Transferase</keyword>
<proteinExistence type="predicted"/>
<dbReference type="SUPFAM" id="SSF55729">
    <property type="entry name" value="Acyl-CoA N-acyltransferases (Nat)"/>
    <property type="match status" value="1"/>
</dbReference>
<dbReference type="RefSeq" id="WP_377770929.1">
    <property type="nucleotide sequence ID" value="NZ_JBHUOQ010000001.1"/>
</dbReference>
<evidence type="ECO:0000313" key="2">
    <source>
        <dbReference type="EMBL" id="MFD2829168.1"/>
    </source>
</evidence>
<dbReference type="Proteomes" id="UP001597519">
    <property type="component" value="Unassembled WGS sequence"/>
</dbReference>
<feature type="domain" description="N-acetyltransferase" evidence="1">
    <location>
        <begin position="9"/>
        <end position="174"/>
    </location>
</feature>
<dbReference type="PANTHER" id="PTHR43441">
    <property type="entry name" value="RIBOSOMAL-PROTEIN-SERINE ACETYLTRANSFERASE"/>
    <property type="match status" value="1"/>
</dbReference>
<evidence type="ECO:0000313" key="3">
    <source>
        <dbReference type="Proteomes" id="UP001597519"/>
    </source>
</evidence>
<comment type="caution">
    <text evidence="2">The sequence shown here is derived from an EMBL/GenBank/DDBJ whole genome shotgun (WGS) entry which is preliminary data.</text>
</comment>
<protein>
    <submittedName>
        <fullName evidence="2">GNAT family N-acetyltransferase</fullName>
        <ecNumber evidence="2">2.3.-.-</ecNumber>
    </submittedName>
</protein>
<sequence length="180" mass="21045">MRIPVNREIELRTVAVAEFESVFSAVDQNRAHLREWLPWVDASKSARGYLDVIKYWQHDIDSGAGLPMGVYFKGEFIGMCGFNTIDHQSKRAQIGYWISKEFEGRGVVRKAVESLIDYGFSQLELNRIEIICGVENKRSRKLPESLDFTEEGVMKEYEFLYDHFHDCVLYRMLKSEYDNK</sequence>
<organism evidence="2 3">
    <name type="scientific">Corticicoccus populi</name>
    <dbReference type="NCBI Taxonomy" id="1812821"/>
    <lineage>
        <taxon>Bacteria</taxon>
        <taxon>Bacillati</taxon>
        <taxon>Bacillota</taxon>
        <taxon>Bacilli</taxon>
        <taxon>Bacillales</taxon>
        <taxon>Staphylococcaceae</taxon>
        <taxon>Corticicoccus</taxon>
    </lineage>
</organism>
<name>A0ABW5WVA6_9STAP</name>